<name>A0A4V6M8P7_PLACU</name>
<feature type="compositionally biased region" description="Basic and acidic residues" evidence="1">
    <location>
        <begin position="446"/>
        <end position="455"/>
    </location>
</feature>
<feature type="compositionally biased region" description="Gly residues" evidence="1">
    <location>
        <begin position="667"/>
        <end position="677"/>
    </location>
</feature>
<dbReference type="Pfam" id="PF06022">
    <property type="entry name" value="Cir_Bir_Yir"/>
    <property type="match status" value="1"/>
</dbReference>
<dbReference type="InterPro" id="IPR006477">
    <property type="entry name" value="Yir_bir_cir"/>
</dbReference>
<protein>
    <submittedName>
        <fullName evidence="3">CIR protein</fullName>
    </submittedName>
</protein>
<dbReference type="KEGG" id="pcb:PCHAS_0114800"/>
<feature type="compositionally biased region" description="Polar residues" evidence="1">
    <location>
        <begin position="520"/>
        <end position="545"/>
    </location>
</feature>
<dbReference type="Proteomes" id="UP000071118">
    <property type="component" value="Chromosome 1"/>
</dbReference>
<feature type="compositionally biased region" description="Low complexity" evidence="1">
    <location>
        <begin position="721"/>
        <end position="742"/>
    </location>
</feature>
<dbReference type="RefSeq" id="XP_016653044.1">
    <property type="nucleotide sequence ID" value="XM_016798353.1"/>
</dbReference>
<feature type="region of interest" description="Disordered" evidence="1">
    <location>
        <begin position="252"/>
        <end position="743"/>
    </location>
</feature>
<keyword evidence="2" id="KW-0812">Transmembrane</keyword>
<keyword evidence="4" id="KW-1185">Reference proteome</keyword>
<organism evidence="3 4">
    <name type="scientific">Plasmodium chabaudi chabaudi</name>
    <dbReference type="NCBI Taxonomy" id="31271"/>
    <lineage>
        <taxon>Eukaryota</taxon>
        <taxon>Sar</taxon>
        <taxon>Alveolata</taxon>
        <taxon>Apicomplexa</taxon>
        <taxon>Aconoidasida</taxon>
        <taxon>Haemosporida</taxon>
        <taxon>Plasmodiidae</taxon>
        <taxon>Plasmodium</taxon>
        <taxon>Plasmodium (Vinckeia)</taxon>
    </lineage>
</organism>
<feature type="compositionally biased region" description="Polar residues" evidence="1">
    <location>
        <begin position="329"/>
        <end position="349"/>
    </location>
</feature>
<sequence length="1075" mass="115162">MRKHTEMCKLLLEGDSYFNGKDLDTNEIIKKTSIKGYCRNDRCKKNEARINALTLYIHMEFKNLIKKKSEYSNYDEWLLMWISDKLFKIHKEAKNIGEGRMDGTTLNQAYDTYLKDHKVGLDYWVLLDMIKGLKEANLKYMSEFYKLLNIICKTIVDYKDNGTESKKLSKNSISCRRQYRTLYNNIFECKSYLDLLNKLKGLYDDFRSSAIKKNGSKNNLETILQKLTLGNGTEMKAVRGFKTYDFSGSECKFPKKKKKPEKSSLQPSNQLKDSKRETPPTQKPEIKEPKQQLAPQLSQAPASNIQKDSPGSQGISGGTSDQLSKHGAISQNSDDGQNNPASNSGTPKNQADIPSVQDKAQETNPTTSENTGKERIQRSDIPDTGNKGDKLKVSDPISQDKQDHQPSEDKNPPIKSGSELKDDVKDIDKPPIDTDTQDGSSNGSETKQDKIDTSKGTDTGTGNPGSVSGGGQDGRIGDSGSGGGGAGLGTGGEPASIQNDKGSSGGGTRGTINVPDGQIPNGTQGGADTSQQGTNDQGTTSHQGGDTSGGANGDQEKSPGAPGITVNLQGSSNDGTEDSGSGTGSGAEGTGGITGNGKVGSNGGMGDQENTGSQVGGGGEPGETRDLQVNHGSQEGSNGDKGSQDGSGDADKGPSNTGSGQNDKEGSGGGPGSGSGSEPGSEQGSQGGSGGSDNGQGVKDSEGGGTGGGGGDTDSKGGGPSSDQGGNPGSDDQGNNSDGSSDLWQPLFKFVFNGMDKFNKASKFVNEHQQKFKDAKDKINNAFNEVKDNFKIFYDQSINHFSEFINNITDEFKQANTPKSGNLDNKPPQNSDNSQKSGDPSQPPPQDPSSPPDSPKGPSANTKSTTPIDPTSQNQPPSQSQPTTQQNPQDGTSDQKKIDKTNLQLVKSSSPDPNLKKTWSIIPTTWNGSEDCKPEITFMNTTLACCTSKQCSITGIPIILVLIPIILLIVCKYLSSEWRKEMTRKKNMTKVINVVGVNKTTKMVINSSDGKKQIQIIIKSSSQKKQTKKSINSVNRKKSPSLNMYQLMQADPVPFINLIFLLIFFVYKRKRDFIE</sequence>
<dbReference type="AlphaFoldDB" id="A0A4V6M8P7"/>
<feature type="region of interest" description="Disordered" evidence="1">
    <location>
        <begin position="814"/>
        <end position="898"/>
    </location>
</feature>
<accession>A0A4V6M8P7</accession>
<evidence type="ECO:0000256" key="1">
    <source>
        <dbReference type="SAM" id="MobiDB-lite"/>
    </source>
</evidence>
<feature type="compositionally biased region" description="Gly residues" evidence="1">
    <location>
        <begin position="581"/>
        <end position="606"/>
    </location>
</feature>
<evidence type="ECO:0000313" key="3">
    <source>
        <dbReference type="EMBL" id="VTZ66329.1"/>
    </source>
</evidence>
<dbReference type="GeneID" id="3490676"/>
<feature type="transmembrane region" description="Helical" evidence="2">
    <location>
        <begin position="1047"/>
        <end position="1067"/>
    </location>
</feature>
<feature type="compositionally biased region" description="Pro residues" evidence="1">
    <location>
        <begin position="841"/>
        <end position="855"/>
    </location>
</feature>
<feature type="transmembrane region" description="Helical" evidence="2">
    <location>
        <begin position="955"/>
        <end position="975"/>
    </location>
</feature>
<feature type="compositionally biased region" description="Low complexity" evidence="1">
    <location>
        <begin position="870"/>
        <end position="889"/>
    </location>
</feature>
<feature type="compositionally biased region" description="Low complexity" evidence="1">
    <location>
        <begin position="570"/>
        <end position="580"/>
    </location>
</feature>
<feature type="compositionally biased region" description="Gly residues" evidence="1">
    <location>
        <begin position="467"/>
        <end position="492"/>
    </location>
</feature>
<proteinExistence type="predicted"/>
<feature type="compositionally biased region" description="Basic and acidic residues" evidence="1">
    <location>
        <begin position="272"/>
        <end position="290"/>
    </location>
</feature>
<evidence type="ECO:0000313" key="4">
    <source>
        <dbReference type="Proteomes" id="UP000071118"/>
    </source>
</evidence>
<feature type="compositionally biased region" description="Low complexity" evidence="1">
    <location>
        <begin position="291"/>
        <end position="303"/>
    </location>
</feature>
<feature type="compositionally biased region" description="Polar residues" evidence="1">
    <location>
        <begin position="304"/>
        <end position="322"/>
    </location>
</feature>
<feature type="compositionally biased region" description="Gly residues" evidence="1">
    <location>
        <begin position="685"/>
        <end position="694"/>
    </location>
</feature>
<dbReference type="VEuPathDB" id="PlasmoDB:PCHAS_0114800"/>
<feature type="compositionally biased region" description="Basic and acidic residues" evidence="1">
    <location>
        <begin position="371"/>
        <end position="432"/>
    </location>
</feature>
<feature type="compositionally biased region" description="Polar residues" evidence="1">
    <location>
        <begin position="630"/>
        <end position="646"/>
    </location>
</feature>
<feature type="compositionally biased region" description="Gly residues" evidence="1">
    <location>
        <begin position="703"/>
        <end position="720"/>
    </location>
</feature>
<feature type="compositionally biased region" description="Polar residues" evidence="1">
    <location>
        <begin position="814"/>
        <end position="833"/>
    </location>
</feature>
<dbReference type="EMBL" id="LK022878">
    <property type="protein sequence ID" value="VTZ66329.1"/>
    <property type="molecule type" value="Genomic_DNA"/>
</dbReference>
<reference evidence="3 4" key="1">
    <citation type="journal article" date="2014" name="BMC Biol.">
        <title>A comprehensive evaluation of rodent malaria parasite genomes and gene expression.</title>
        <authorList>
            <person name="Otto T.D."/>
            <person name="Bohme U."/>
            <person name="Jackson A.P."/>
            <person name="Hunt M."/>
            <person name="Franke-Fayard B."/>
            <person name="Hoeijmakers W.A."/>
            <person name="Religa A.A."/>
            <person name="Robertson L."/>
            <person name="Sanders M."/>
            <person name="Ogun S.A."/>
            <person name="Cunningham D."/>
            <person name="Erhart A."/>
            <person name="Billker O."/>
            <person name="Khan S.M."/>
            <person name="Stunnenberg H.G."/>
            <person name="Langhorne J."/>
            <person name="Holder A.A."/>
            <person name="Waters A.P."/>
            <person name="Newbold C.I."/>
            <person name="Pain A."/>
            <person name="Berriman M."/>
            <person name="Janse C.J."/>
        </authorList>
    </citation>
    <scope>NUCLEOTIDE SEQUENCE [LARGE SCALE GENOMIC DNA]</scope>
    <source>
        <strain evidence="3 4">AS</strain>
    </source>
</reference>
<evidence type="ECO:0000256" key="2">
    <source>
        <dbReference type="SAM" id="Phobius"/>
    </source>
</evidence>
<feature type="compositionally biased region" description="Polar residues" evidence="1">
    <location>
        <begin position="860"/>
        <end position="869"/>
    </location>
</feature>
<dbReference type="OrthoDB" id="373214at2759"/>
<keyword evidence="2" id="KW-1133">Transmembrane helix</keyword>
<keyword evidence="2" id="KW-0472">Membrane</keyword>
<gene>
    <name evidence="3" type="ORF">PCHAS_0114800</name>
</gene>